<gene>
    <name evidence="1" type="ORF">JYP50_09765</name>
</gene>
<accession>A0A939IMC0</accession>
<comment type="caution">
    <text evidence="1">The sequence shown here is derived from an EMBL/GenBank/DDBJ whole genome shotgun (WGS) entry which is preliminary data.</text>
</comment>
<evidence type="ECO:0000313" key="2">
    <source>
        <dbReference type="Proteomes" id="UP000664303"/>
    </source>
</evidence>
<keyword evidence="2" id="KW-1185">Reference proteome</keyword>
<dbReference type="AlphaFoldDB" id="A0A939IMC0"/>
<dbReference type="Proteomes" id="UP000664303">
    <property type="component" value="Unassembled WGS sequence"/>
</dbReference>
<name>A0A939IMC0_9GAMM</name>
<sequence length="282" mass="31618">MRRTIIGLLFVISSLAVPGCKLAVIVVEGGEVRSTGSGTCVAGLVCVVDVTDTGFSDEFRAVPGEGWYFHKWNSGSRFFCGGSADPECKLYFSDYPGSEDNVQLQELVKSSEVFYLMPVFKQTPPEIAVPDNRPVRVNGQEWLQPRNFVNYSYNTIREVCPDKLCSGHLPGSAIDLTGYMWASGKDVRLLIESYKTRDRYILGDFIYTKAEMDRELEQVINLNLIALLSDDLSDEGWVHIVTAYDAQPFEPSREKLSIGANPFIRGSDHEDAYGAWFWRPVE</sequence>
<proteinExistence type="predicted"/>
<evidence type="ECO:0008006" key="3">
    <source>
        <dbReference type="Google" id="ProtNLM"/>
    </source>
</evidence>
<protein>
    <recommendedName>
        <fullName evidence="3">Bacterial repeat domain-containing protein</fullName>
    </recommendedName>
</protein>
<dbReference type="EMBL" id="JAFKCZ010000006">
    <property type="protein sequence ID" value="MBN7796878.1"/>
    <property type="molecule type" value="Genomic_DNA"/>
</dbReference>
<dbReference type="RefSeq" id="WP_206560318.1">
    <property type="nucleotide sequence ID" value="NZ_JAFKCZ010000006.1"/>
</dbReference>
<organism evidence="1 2">
    <name type="scientific">Parahaliea mediterranea</name>
    <dbReference type="NCBI Taxonomy" id="651086"/>
    <lineage>
        <taxon>Bacteria</taxon>
        <taxon>Pseudomonadati</taxon>
        <taxon>Pseudomonadota</taxon>
        <taxon>Gammaproteobacteria</taxon>
        <taxon>Cellvibrionales</taxon>
        <taxon>Halieaceae</taxon>
        <taxon>Parahaliea</taxon>
    </lineage>
</organism>
<reference evidence="1" key="1">
    <citation type="submission" date="2021-02" db="EMBL/GenBank/DDBJ databases">
        <title>PHA producing bacteria isolated from coastal sediment in Guangdong, Shenzhen.</title>
        <authorList>
            <person name="Zheng W."/>
            <person name="Yu S."/>
            <person name="Huang Y."/>
        </authorList>
    </citation>
    <scope>NUCLEOTIDE SEQUENCE</scope>
    <source>
        <strain evidence="1">TN14-10</strain>
    </source>
</reference>
<evidence type="ECO:0000313" key="1">
    <source>
        <dbReference type="EMBL" id="MBN7796878.1"/>
    </source>
</evidence>